<keyword evidence="14" id="KW-1185">Reference proteome</keyword>
<dbReference type="InterPro" id="IPR003593">
    <property type="entry name" value="AAA+_ATPase"/>
</dbReference>
<keyword evidence="4" id="KW-0547">Nucleotide-binding</keyword>
<organism evidence="13 14">
    <name type="scientific">Methanocorpusculum petauri</name>
    <dbReference type="NCBI Taxonomy" id="3002863"/>
    <lineage>
        <taxon>Archaea</taxon>
        <taxon>Methanobacteriati</taxon>
        <taxon>Methanobacteriota</taxon>
        <taxon>Stenosarchaea group</taxon>
        <taxon>Methanomicrobia</taxon>
        <taxon>Methanomicrobiales</taxon>
        <taxon>Methanocorpusculaceae</taxon>
        <taxon>Methanocorpusculum</taxon>
    </lineage>
</organism>
<dbReference type="SUPFAM" id="SSF50331">
    <property type="entry name" value="MOP-like"/>
    <property type="match status" value="1"/>
</dbReference>
<dbReference type="InterPro" id="IPR003439">
    <property type="entry name" value="ABC_transporter-like_ATP-bd"/>
</dbReference>
<dbReference type="RefSeq" id="WP_268925164.1">
    <property type="nucleotide sequence ID" value="NZ_JAPTGB010000013.1"/>
</dbReference>
<gene>
    <name evidence="13" type="ORF">O0S10_06980</name>
</gene>
<evidence type="ECO:0000256" key="8">
    <source>
        <dbReference type="ARBA" id="ARBA00039025"/>
    </source>
</evidence>
<dbReference type="InterPro" id="IPR050093">
    <property type="entry name" value="ABC_SmlMolc_Importer"/>
</dbReference>
<accession>A0ABT4II91</accession>
<dbReference type="GO" id="GO:0005524">
    <property type="term" value="F:ATP binding"/>
    <property type="evidence" value="ECO:0007669"/>
    <property type="project" value="UniProtKB-KW"/>
</dbReference>
<evidence type="ECO:0000259" key="12">
    <source>
        <dbReference type="PROSITE" id="PS51866"/>
    </source>
</evidence>
<comment type="similarity">
    <text evidence="6">Belongs to the ABC transporter superfamily. Sulfate/tungstate importer (TC 3.A.1.6) family.</text>
</comment>
<evidence type="ECO:0000256" key="9">
    <source>
        <dbReference type="ARBA" id="ARBA00041133"/>
    </source>
</evidence>
<evidence type="ECO:0000256" key="10">
    <source>
        <dbReference type="ARBA" id="ARBA00047936"/>
    </source>
</evidence>
<feature type="domain" description="Mop" evidence="12">
    <location>
        <begin position="285"/>
        <end position="351"/>
    </location>
</feature>
<evidence type="ECO:0000256" key="2">
    <source>
        <dbReference type="ARBA" id="ARBA00022448"/>
    </source>
</evidence>
<proteinExistence type="inferred from homology"/>
<reference evidence="13" key="1">
    <citation type="submission" date="2022-12" db="EMBL/GenBank/DDBJ databases">
        <title>Isolation and characterisation of novel Methanocorpusculum spp. from native Australian herbivores indicates the genus is ancestrally host-associated.</title>
        <authorList>
            <person name="Volmer J.G."/>
            <person name="Soo R.M."/>
            <person name="Evans P.N."/>
            <person name="Hoedt E.C."/>
            <person name="Astorga Alsina A.L."/>
            <person name="Woodcroft B.J."/>
            <person name="Tyson G.W."/>
            <person name="Hugenholtz P."/>
            <person name="Morrison M."/>
        </authorList>
    </citation>
    <scope>NUCLEOTIDE SEQUENCE</scope>
    <source>
        <strain evidence="13">MG</strain>
    </source>
</reference>
<evidence type="ECO:0000256" key="3">
    <source>
        <dbReference type="ARBA" id="ARBA00022505"/>
    </source>
</evidence>
<name>A0ABT4II91_9EURY</name>
<evidence type="ECO:0000256" key="1">
    <source>
        <dbReference type="ARBA" id="ARBA00004202"/>
    </source>
</evidence>
<dbReference type="PANTHER" id="PTHR42781:SF7">
    <property type="entry name" value="MOLYBDENUM ABC TRANSPORTER, ATP-BINDING PROTEIN"/>
    <property type="match status" value="1"/>
</dbReference>
<dbReference type="PROSITE" id="PS51866">
    <property type="entry name" value="MOP"/>
    <property type="match status" value="1"/>
</dbReference>
<evidence type="ECO:0000256" key="7">
    <source>
        <dbReference type="ARBA" id="ARBA00038781"/>
    </source>
</evidence>
<evidence type="ECO:0000259" key="11">
    <source>
        <dbReference type="PROSITE" id="PS50893"/>
    </source>
</evidence>
<comment type="catalytic activity">
    <reaction evidence="10">
        <text>tungstate(in) + ATP + H2O = tungstate(out) + ADP + phosphate + H(+)</text>
        <dbReference type="Rhea" id="RHEA:35027"/>
        <dbReference type="ChEBI" id="CHEBI:15377"/>
        <dbReference type="ChEBI" id="CHEBI:15378"/>
        <dbReference type="ChEBI" id="CHEBI:30616"/>
        <dbReference type="ChEBI" id="CHEBI:43474"/>
        <dbReference type="ChEBI" id="CHEBI:46502"/>
        <dbReference type="ChEBI" id="CHEBI:456216"/>
        <dbReference type="EC" id="7.3.2.6"/>
    </reaction>
</comment>
<comment type="subcellular location">
    <subcellularLocation>
        <location evidence="1">Cell membrane</location>
        <topology evidence="1">Peripheral membrane protein</topology>
    </subcellularLocation>
</comment>
<comment type="subunit">
    <text evidence="7">The complex is composed of two ATP-binding proteins (WtpC), two transmembrane proteins (WtpB) and a solute-binding protein (WtpA).</text>
</comment>
<dbReference type="InterPro" id="IPR027417">
    <property type="entry name" value="P-loop_NTPase"/>
</dbReference>
<dbReference type="SUPFAM" id="SSF52540">
    <property type="entry name" value="P-loop containing nucleoside triphosphate hydrolases"/>
    <property type="match status" value="1"/>
</dbReference>
<evidence type="ECO:0000256" key="5">
    <source>
        <dbReference type="ARBA" id="ARBA00022840"/>
    </source>
</evidence>
<dbReference type="Pfam" id="PF03459">
    <property type="entry name" value="TOBE"/>
    <property type="match status" value="1"/>
</dbReference>
<keyword evidence="2" id="KW-0813">Transport</keyword>
<comment type="caution">
    <text evidence="13">The sequence shown here is derived from an EMBL/GenBank/DDBJ whole genome shotgun (WGS) entry which is preliminary data.</text>
</comment>
<dbReference type="InterPro" id="IPR004606">
    <property type="entry name" value="Mop_domain"/>
</dbReference>
<dbReference type="SMART" id="SM00382">
    <property type="entry name" value="AAA"/>
    <property type="match status" value="1"/>
</dbReference>
<protein>
    <recommendedName>
        <fullName evidence="9">Molybdate/tungstate import ATP-binding protein WtpC</fullName>
        <ecNumber evidence="8">7.3.2.6</ecNumber>
    </recommendedName>
</protein>
<dbReference type="EMBL" id="JAPTGB010000013">
    <property type="protein sequence ID" value="MCZ0860967.1"/>
    <property type="molecule type" value="Genomic_DNA"/>
</dbReference>
<keyword evidence="5 13" id="KW-0067">ATP-binding</keyword>
<feature type="domain" description="ABC transporter" evidence="11">
    <location>
        <begin position="2"/>
        <end position="231"/>
    </location>
</feature>
<dbReference type="Gene3D" id="2.40.50.100">
    <property type="match status" value="1"/>
</dbReference>
<keyword evidence="3" id="KW-0500">Molybdenum</keyword>
<evidence type="ECO:0000313" key="14">
    <source>
        <dbReference type="Proteomes" id="UP001141422"/>
    </source>
</evidence>
<sequence length="351" mass="37915">MLEISDLTLSLGEFRFTDLSVSVADGEYCIILGPTGAGKTILLETIAGIHRPDKGRILLDGTDITDAPPERRGIGMVYQDYMLFPHMTVRENIGFGLRQRGISGENRDAAAESIAETLGIAHLLDRYPATLSGGEQQRTAIARALVLRPRVLLLDEPLSALDTVTRERLRREIKEIHTRTGVMILHITHHFEDIYALADRVVVMKDGAVAQEGTPETILRRPASDFIAHFTGMENLFSGTASPDGTGTAEIAVGPVKLFAATDLSGPVRVGIRPEDLILSTSPLDSSARNSLPGIVAGVAENGIYAKIPVDCGNGIIVTAALTRQSVERLKLCSGTEVWVTFKATAVHVFR</sequence>
<dbReference type="EC" id="7.3.2.6" evidence="8"/>
<dbReference type="PANTHER" id="PTHR42781">
    <property type="entry name" value="SPERMIDINE/PUTRESCINE IMPORT ATP-BINDING PROTEIN POTA"/>
    <property type="match status" value="1"/>
</dbReference>
<evidence type="ECO:0000313" key="13">
    <source>
        <dbReference type="EMBL" id="MCZ0860967.1"/>
    </source>
</evidence>
<dbReference type="PROSITE" id="PS50893">
    <property type="entry name" value="ABC_TRANSPORTER_2"/>
    <property type="match status" value="1"/>
</dbReference>
<dbReference type="InterPro" id="IPR008995">
    <property type="entry name" value="Mo/tungstate-bd_C_term_dom"/>
</dbReference>
<dbReference type="Pfam" id="PF00005">
    <property type="entry name" value="ABC_tran"/>
    <property type="match status" value="1"/>
</dbReference>
<dbReference type="InterPro" id="IPR005116">
    <property type="entry name" value="Transp-assoc_OB_typ1"/>
</dbReference>
<evidence type="ECO:0000256" key="6">
    <source>
        <dbReference type="ARBA" id="ARBA00038307"/>
    </source>
</evidence>
<evidence type="ECO:0000256" key="4">
    <source>
        <dbReference type="ARBA" id="ARBA00022741"/>
    </source>
</evidence>
<dbReference type="Gene3D" id="3.40.50.300">
    <property type="entry name" value="P-loop containing nucleotide triphosphate hydrolases"/>
    <property type="match status" value="1"/>
</dbReference>
<dbReference type="Proteomes" id="UP001141422">
    <property type="component" value="Unassembled WGS sequence"/>
</dbReference>